<dbReference type="EMBL" id="OC316905">
    <property type="protein sequence ID" value="CAD7394209.1"/>
    <property type="molecule type" value="Genomic_DNA"/>
</dbReference>
<evidence type="ECO:0000256" key="3">
    <source>
        <dbReference type="ARBA" id="ARBA00022989"/>
    </source>
</evidence>
<evidence type="ECO:0000256" key="5">
    <source>
        <dbReference type="SAM" id="MobiDB-lite"/>
    </source>
</evidence>
<feature type="compositionally biased region" description="Acidic residues" evidence="5">
    <location>
        <begin position="63"/>
        <end position="72"/>
    </location>
</feature>
<feature type="compositionally biased region" description="Basic and acidic residues" evidence="5">
    <location>
        <begin position="38"/>
        <end position="48"/>
    </location>
</feature>
<dbReference type="InterPro" id="IPR043203">
    <property type="entry name" value="VGCC_Ca_Na"/>
</dbReference>
<evidence type="ECO:0000256" key="6">
    <source>
        <dbReference type="SAM" id="Phobius"/>
    </source>
</evidence>
<feature type="domain" description="Ion transport" evidence="7">
    <location>
        <begin position="180"/>
        <end position="295"/>
    </location>
</feature>
<feature type="region of interest" description="Disordered" evidence="5">
    <location>
        <begin position="38"/>
        <end position="84"/>
    </location>
</feature>
<keyword evidence="3 6" id="KW-1133">Transmembrane helix</keyword>
<organism evidence="8">
    <name type="scientific">Timema cristinae</name>
    <name type="common">Walking stick</name>
    <dbReference type="NCBI Taxonomy" id="61476"/>
    <lineage>
        <taxon>Eukaryota</taxon>
        <taxon>Metazoa</taxon>
        <taxon>Ecdysozoa</taxon>
        <taxon>Arthropoda</taxon>
        <taxon>Hexapoda</taxon>
        <taxon>Insecta</taxon>
        <taxon>Pterygota</taxon>
        <taxon>Neoptera</taxon>
        <taxon>Polyneoptera</taxon>
        <taxon>Phasmatodea</taxon>
        <taxon>Timematodea</taxon>
        <taxon>Timematoidea</taxon>
        <taxon>Timematidae</taxon>
        <taxon>Timema</taxon>
    </lineage>
</organism>
<dbReference type="Pfam" id="PF00520">
    <property type="entry name" value="Ion_trans"/>
    <property type="match status" value="1"/>
</dbReference>
<protein>
    <recommendedName>
        <fullName evidence="7">Ion transport domain-containing protein</fullName>
    </recommendedName>
</protein>
<dbReference type="Gene3D" id="1.20.120.350">
    <property type="entry name" value="Voltage-gated potassium channels. Chain C"/>
    <property type="match status" value="1"/>
</dbReference>
<feature type="transmembrane region" description="Helical" evidence="6">
    <location>
        <begin position="173"/>
        <end position="200"/>
    </location>
</feature>
<keyword evidence="4 6" id="KW-0472">Membrane</keyword>
<evidence type="ECO:0000259" key="7">
    <source>
        <dbReference type="Pfam" id="PF00520"/>
    </source>
</evidence>
<dbReference type="SUPFAM" id="SSF81324">
    <property type="entry name" value="Voltage-gated potassium channels"/>
    <property type="match status" value="1"/>
</dbReference>
<dbReference type="GO" id="GO:0086010">
    <property type="term" value="P:membrane depolarization during action potential"/>
    <property type="evidence" value="ECO:0007669"/>
    <property type="project" value="TreeGrafter"/>
</dbReference>
<dbReference type="PANTHER" id="PTHR10037">
    <property type="entry name" value="VOLTAGE-GATED CATION CHANNEL CALCIUM AND SODIUM"/>
    <property type="match status" value="1"/>
</dbReference>
<evidence type="ECO:0000256" key="1">
    <source>
        <dbReference type="ARBA" id="ARBA00004141"/>
    </source>
</evidence>
<sequence>MFDDSDSFSEEERSLFRPFTRESLVAIETRIAEEYAKQKELEKKRAEGEGYMGRRKKKKEVRYDDEDEDEGPQPDPTLEQGAPIPVRLQGGFPSELSSVPLEDIDAFYHNQRVSITCIIIIIMYHAESDTYRYSIRIRIMLTFVVVSKGKDIFRFSATDAMYILDPFNPIRRVAIYILVHPLFSLFIITTILTNCIFMIMPPTPTIESTEVIFTGIYTFESAVKVMARGFILQPFTYLRDAWNWLDFVVIALAYVTMGIDLGNLAALRTFRVLRALKTVAIIPGLKTIVGAVIESDKESA</sequence>
<accession>A0A7R9CFQ8</accession>
<dbReference type="GO" id="GO:0001518">
    <property type="term" value="C:voltage-gated sodium channel complex"/>
    <property type="evidence" value="ECO:0007669"/>
    <property type="project" value="TreeGrafter"/>
</dbReference>
<proteinExistence type="predicted"/>
<gene>
    <name evidence="8" type="ORF">TCEB3V08_LOCUS2145</name>
</gene>
<dbReference type="InterPro" id="IPR027359">
    <property type="entry name" value="Volt_channel_dom_sf"/>
</dbReference>
<evidence type="ECO:0000256" key="4">
    <source>
        <dbReference type="ARBA" id="ARBA00023136"/>
    </source>
</evidence>
<reference evidence="8" key="1">
    <citation type="submission" date="2020-11" db="EMBL/GenBank/DDBJ databases">
        <authorList>
            <person name="Tran Van P."/>
        </authorList>
    </citation>
    <scope>NUCLEOTIDE SEQUENCE</scope>
</reference>
<evidence type="ECO:0000256" key="2">
    <source>
        <dbReference type="ARBA" id="ARBA00022692"/>
    </source>
</evidence>
<dbReference type="AlphaFoldDB" id="A0A7R9CFQ8"/>
<dbReference type="FunFam" id="1.20.120.350:FF:000022">
    <property type="entry name" value="Sodium channel protein"/>
    <property type="match status" value="1"/>
</dbReference>
<dbReference type="InterPro" id="IPR005821">
    <property type="entry name" value="Ion_trans_dom"/>
</dbReference>
<feature type="transmembrane region" description="Helical" evidence="6">
    <location>
        <begin position="244"/>
        <end position="267"/>
    </location>
</feature>
<dbReference type="GO" id="GO:0019228">
    <property type="term" value="P:neuronal action potential"/>
    <property type="evidence" value="ECO:0007669"/>
    <property type="project" value="TreeGrafter"/>
</dbReference>
<dbReference type="GO" id="GO:0005248">
    <property type="term" value="F:voltage-gated sodium channel activity"/>
    <property type="evidence" value="ECO:0007669"/>
    <property type="project" value="TreeGrafter"/>
</dbReference>
<evidence type="ECO:0000313" key="8">
    <source>
        <dbReference type="EMBL" id="CAD7394209.1"/>
    </source>
</evidence>
<name>A0A7R9CFQ8_TIMCR</name>
<comment type="subcellular location">
    <subcellularLocation>
        <location evidence="1">Membrane</location>
        <topology evidence="1">Multi-pass membrane protein</topology>
    </subcellularLocation>
</comment>
<dbReference type="PANTHER" id="PTHR10037:SF288">
    <property type="entry name" value="SODIUM CHANNEL PROTEIN PARA"/>
    <property type="match status" value="1"/>
</dbReference>
<keyword evidence="2 6" id="KW-0812">Transmembrane</keyword>